<name>A0A193GHE6_9BORD</name>
<dbReference type="SUPFAM" id="SSF53955">
    <property type="entry name" value="Lysozyme-like"/>
    <property type="match status" value="1"/>
</dbReference>
<dbReference type="GO" id="GO:0008932">
    <property type="term" value="F:lytic endotransglycosylase activity"/>
    <property type="evidence" value="ECO:0007669"/>
    <property type="project" value="TreeGrafter"/>
</dbReference>
<dbReference type="AlphaFoldDB" id="A0A193GHE6"/>
<dbReference type="Gene3D" id="1.10.530.10">
    <property type="match status" value="1"/>
</dbReference>
<dbReference type="EMBL" id="CP016172">
    <property type="protein sequence ID" value="ANN79492.1"/>
    <property type="molecule type" value="Genomic_DNA"/>
</dbReference>
<dbReference type="InterPro" id="IPR000189">
    <property type="entry name" value="Transglyc_AS"/>
</dbReference>
<protein>
    <submittedName>
        <fullName evidence="5">Lytic transglycosylase</fullName>
    </submittedName>
</protein>
<feature type="domain" description="LysM" evidence="4">
    <location>
        <begin position="423"/>
        <end position="466"/>
    </location>
</feature>
<dbReference type="Pfam" id="PF01464">
    <property type="entry name" value="SLT"/>
    <property type="match status" value="1"/>
</dbReference>
<evidence type="ECO:0000256" key="2">
    <source>
        <dbReference type="SAM" id="MobiDB-lite"/>
    </source>
</evidence>
<dbReference type="GO" id="GO:0000270">
    <property type="term" value="P:peptidoglycan metabolic process"/>
    <property type="evidence" value="ECO:0007669"/>
    <property type="project" value="InterPro"/>
</dbReference>
<dbReference type="Gene3D" id="3.10.350.10">
    <property type="entry name" value="LysM domain"/>
    <property type="match status" value="2"/>
</dbReference>
<dbReference type="KEGG" id="bfz:BAU07_22335"/>
<dbReference type="CDD" id="cd00118">
    <property type="entry name" value="LysM"/>
    <property type="match status" value="1"/>
</dbReference>
<evidence type="ECO:0000256" key="3">
    <source>
        <dbReference type="SAM" id="SignalP"/>
    </source>
</evidence>
<dbReference type="PANTHER" id="PTHR33734:SF22">
    <property type="entry name" value="MEMBRANE-BOUND LYTIC MUREIN TRANSGLYCOSYLASE D"/>
    <property type="match status" value="1"/>
</dbReference>
<organism evidence="5 6">
    <name type="scientific">Bordetella flabilis</name>
    <dbReference type="NCBI Taxonomy" id="463014"/>
    <lineage>
        <taxon>Bacteria</taxon>
        <taxon>Pseudomonadati</taxon>
        <taxon>Pseudomonadota</taxon>
        <taxon>Betaproteobacteria</taxon>
        <taxon>Burkholderiales</taxon>
        <taxon>Alcaligenaceae</taxon>
        <taxon>Bordetella</taxon>
    </lineage>
</organism>
<dbReference type="InterPro" id="IPR018392">
    <property type="entry name" value="LysM"/>
</dbReference>
<dbReference type="InterPro" id="IPR023346">
    <property type="entry name" value="Lysozyme-like_dom_sf"/>
</dbReference>
<dbReference type="SMART" id="SM00257">
    <property type="entry name" value="LysM"/>
    <property type="match status" value="2"/>
</dbReference>
<dbReference type="PROSITE" id="PS00922">
    <property type="entry name" value="TRANSGLYCOSYLASE"/>
    <property type="match status" value="1"/>
</dbReference>
<dbReference type="SUPFAM" id="SSF54106">
    <property type="entry name" value="LysM domain"/>
    <property type="match status" value="1"/>
</dbReference>
<dbReference type="RefSeq" id="WP_066662643.1">
    <property type="nucleotide sequence ID" value="NZ_CBCSCL010000038.1"/>
</dbReference>
<sequence>MKLFRLIFPVLVAVLAGCAGTSHKQADLTSTQLDANQPGYPTRYVATVTSRTIDLTHPSRDVWDRIRRGFAIPNLHNPLVDQWTDYYASHPEAVQRMAERAGKYLYFITDEINQRGMPTELALLPFVESAYNPTALSRAQASGLWQFVPATGQHFNLKQDWWRDERRDPIASTNAALDYLDKLFEMQGDWYLALASYNWGEGAVQRAMAKNEAAGLPTDYLSLSMPEETRNYVPKLQAIKNIVANPEKYAVVLPPVSNTPYFATVRKNRDIDVEVAARLAEMPLDEFKALNPSFNRPVIRGEHASNLILPADRVAIFNANLDNYKGQLSNWKVYEARRGESYGAIAKRFGISEATLRDINDIPARQKHASAQRLLVPSQGGVQLASLDTAGSAPQAPARTGSVRSATAHVASAKMSAPRPNVRQHKVRSGDTLFSLARQYSTTVDALRALNNLKGNNLKVGSTLRVPGTSVRG</sequence>
<dbReference type="InterPro" id="IPR008258">
    <property type="entry name" value="Transglycosylase_SLT_dom_1"/>
</dbReference>
<reference evidence="5 6" key="1">
    <citation type="submission" date="2016-06" db="EMBL/GenBank/DDBJ databases">
        <title>Complete genome sequences of Bordetella bronchialis and Bordetella flabilis.</title>
        <authorList>
            <person name="LiPuma J.J."/>
            <person name="Spilker T."/>
        </authorList>
    </citation>
    <scope>NUCLEOTIDE SEQUENCE [LARGE SCALE GENOMIC DNA]</scope>
    <source>
        <strain evidence="5 6">AU10664</strain>
    </source>
</reference>
<evidence type="ECO:0000313" key="5">
    <source>
        <dbReference type="EMBL" id="ANN79492.1"/>
    </source>
</evidence>
<dbReference type="OrthoDB" id="9815002at2"/>
<dbReference type="PANTHER" id="PTHR33734">
    <property type="entry name" value="LYSM DOMAIN-CONTAINING GPI-ANCHORED PROTEIN 2"/>
    <property type="match status" value="1"/>
</dbReference>
<dbReference type="InterPro" id="IPR036779">
    <property type="entry name" value="LysM_dom_sf"/>
</dbReference>
<dbReference type="PROSITE" id="PS51257">
    <property type="entry name" value="PROKAR_LIPOPROTEIN"/>
    <property type="match status" value="1"/>
</dbReference>
<keyword evidence="6" id="KW-1185">Reference proteome</keyword>
<dbReference type="PROSITE" id="PS51782">
    <property type="entry name" value="LYSM"/>
    <property type="match status" value="1"/>
</dbReference>
<proteinExistence type="inferred from homology"/>
<keyword evidence="3" id="KW-0732">Signal</keyword>
<gene>
    <name evidence="5" type="ORF">BAU07_22335</name>
</gene>
<accession>A0A193GHE6</accession>
<evidence type="ECO:0000259" key="4">
    <source>
        <dbReference type="PROSITE" id="PS51782"/>
    </source>
</evidence>
<dbReference type="GO" id="GO:0016020">
    <property type="term" value="C:membrane"/>
    <property type="evidence" value="ECO:0007669"/>
    <property type="project" value="InterPro"/>
</dbReference>
<evidence type="ECO:0000313" key="6">
    <source>
        <dbReference type="Proteomes" id="UP000091926"/>
    </source>
</evidence>
<dbReference type="Proteomes" id="UP000091926">
    <property type="component" value="Chromosome"/>
</dbReference>
<dbReference type="CDD" id="cd16894">
    <property type="entry name" value="MltD-like"/>
    <property type="match status" value="1"/>
</dbReference>
<feature type="signal peptide" evidence="3">
    <location>
        <begin position="1"/>
        <end position="26"/>
    </location>
</feature>
<comment type="similarity">
    <text evidence="1">Belongs to the transglycosylase Slt family.</text>
</comment>
<feature type="region of interest" description="Disordered" evidence="2">
    <location>
        <begin position="390"/>
        <end position="426"/>
    </location>
</feature>
<dbReference type="STRING" id="463014.BAU07_22335"/>
<evidence type="ECO:0000256" key="1">
    <source>
        <dbReference type="ARBA" id="ARBA00007734"/>
    </source>
</evidence>
<dbReference type="Pfam" id="PF01476">
    <property type="entry name" value="LysM"/>
    <property type="match status" value="2"/>
</dbReference>
<feature type="chain" id="PRO_5008258967" evidence="3">
    <location>
        <begin position="27"/>
        <end position="473"/>
    </location>
</feature>